<sequence length="449" mass="52793">MHCPLVGIGSTLQGFLQNYRPVFCRQAGFDHVSRYINGLLLSPNKTLQGIYAQIVWPEGTQVSRRAMHESVFESRWSRDELMRRHRALVAPRYRGRGRAVISLDWTYSYHPYSRKIYGAKSAYDYVHSGWSRYQTVVTAAIANPHRVDGLAVEVQPPNYQKAELAYLAMTQREHYEQLDQVRERLLELLHYYLHQQSYQKRTEMVVESVRTIEAEGQYPQADYAFDQGVLTRPLTELIESKGKHWVSEIERTRLIMWNHTWQQVQHVAQQLKESHPESFRHKNVRCRNSQYREVWAFTKVVRLKKYGRKRIVIVHETEDLSDAPRFLLTDALHWDANRTFSTWTFRWPIETFHEFAKQLTGFEDAQLRNEEAVKRHFCLSCIAQSALQQASCYGQKSERFDFADHNQQPIGQRLYSLSRDAFEQVVQLIHRLTGQGQSVDLIMEVLMPS</sequence>
<comment type="caution">
    <text evidence="1">The sequence shown here is derived from an EMBL/GenBank/DDBJ whole genome shotgun (WGS) entry which is preliminary data.</text>
</comment>
<reference evidence="1 2" key="1">
    <citation type="journal article" date="2020" name="Microb. Ecol.">
        <title>Ecogenomics of the Marine Benthic Filamentous Cyanobacterium Adonisia.</title>
        <authorList>
            <person name="Walter J.M."/>
            <person name="Coutinho F.H."/>
            <person name="Leomil L."/>
            <person name="Hargreaves P.I."/>
            <person name="Campeao M.E."/>
            <person name="Vieira V.V."/>
            <person name="Silva B.S."/>
            <person name="Fistarol G.O."/>
            <person name="Salomon P.S."/>
            <person name="Sawabe T."/>
            <person name="Mino S."/>
            <person name="Hosokawa M."/>
            <person name="Miyashita H."/>
            <person name="Maruyama F."/>
            <person name="van Verk M.C."/>
            <person name="Dutilh B.E."/>
            <person name="Thompson C.C."/>
            <person name="Thompson F.L."/>
        </authorList>
    </citation>
    <scope>NUCLEOTIDE SEQUENCE [LARGE SCALE GENOMIC DNA]</scope>
    <source>
        <strain evidence="1 2">CCMR0081</strain>
    </source>
</reference>
<gene>
    <name evidence="1" type="ORF">DXZ20_24345</name>
</gene>
<proteinExistence type="predicted"/>
<organism evidence="1 2">
    <name type="scientific">Adonisia turfae CCMR0081</name>
    <dbReference type="NCBI Taxonomy" id="2292702"/>
    <lineage>
        <taxon>Bacteria</taxon>
        <taxon>Bacillati</taxon>
        <taxon>Cyanobacteriota</taxon>
        <taxon>Adonisia</taxon>
        <taxon>Adonisia turfae</taxon>
    </lineage>
</organism>
<evidence type="ECO:0000313" key="2">
    <source>
        <dbReference type="Proteomes" id="UP000481033"/>
    </source>
</evidence>
<dbReference type="EMBL" id="QXHD01000004">
    <property type="protein sequence ID" value="NEZ58714.1"/>
    <property type="molecule type" value="Genomic_DNA"/>
</dbReference>
<dbReference type="Proteomes" id="UP000481033">
    <property type="component" value="Unassembled WGS sequence"/>
</dbReference>
<evidence type="ECO:0000313" key="1">
    <source>
        <dbReference type="EMBL" id="NEZ58714.1"/>
    </source>
</evidence>
<dbReference type="RefSeq" id="WP_163701499.1">
    <property type="nucleotide sequence ID" value="NZ_QXHD01000004.1"/>
</dbReference>
<accession>A0A6M0RR34</accession>
<evidence type="ECO:0008006" key="3">
    <source>
        <dbReference type="Google" id="ProtNLM"/>
    </source>
</evidence>
<dbReference type="InterPro" id="IPR012337">
    <property type="entry name" value="RNaseH-like_sf"/>
</dbReference>
<keyword evidence="2" id="KW-1185">Reference proteome</keyword>
<protein>
    <recommendedName>
        <fullName evidence="3">Transposase</fullName>
    </recommendedName>
</protein>
<dbReference type="SUPFAM" id="SSF53098">
    <property type="entry name" value="Ribonuclease H-like"/>
    <property type="match status" value="1"/>
</dbReference>
<dbReference type="AlphaFoldDB" id="A0A6M0RR34"/>
<name>A0A6M0RR34_9CYAN</name>